<dbReference type="InterPro" id="IPR008979">
    <property type="entry name" value="Galactose-bd-like_sf"/>
</dbReference>
<comment type="caution">
    <text evidence="4">The sequence shown here is derived from an EMBL/GenBank/DDBJ whole genome shotgun (WGS) entry which is preliminary data.</text>
</comment>
<keyword evidence="2" id="KW-0732">Signal</keyword>
<gene>
    <name evidence="4" type="ORF">DES53_102942</name>
</gene>
<dbReference type="InterPro" id="IPR003305">
    <property type="entry name" value="CenC_carb-bd"/>
</dbReference>
<keyword evidence="5" id="KW-1185">Reference proteome</keyword>
<reference evidence="4 5" key="1">
    <citation type="submission" date="2018-06" db="EMBL/GenBank/DDBJ databases">
        <title>Genomic Encyclopedia of Type Strains, Phase IV (KMG-IV): sequencing the most valuable type-strain genomes for metagenomic binning, comparative biology and taxonomic classification.</title>
        <authorList>
            <person name="Goeker M."/>
        </authorList>
    </citation>
    <scope>NUCLEOTIDE SEQUENCE [LARGE SCALE GENOMIC DNA]</scope>
    <source>
        <strain evidence="4 5">DSM 25532</strain>
    </source>
</reference>
<sequence length="187" mass="20035">MKLLCPRIVHVATVAFVCVLSVTHACAQGEPTGGRPDLLTNAGFENGMDGWTFGCHQKKGEAALDTEVKRNGNASLRITNAGGDDSFLKQAVKIKPKTRYRLSGYIKTKDVVVKGGQAATLALEGGFESSDSVKGTNSWKKFDFEFDSAALETAKVGPRLGGHSSMAVGTAWYDDLKLIELGPSRNR</sequence>
<evidence type="ECO:0000256" key="1">
    <source>
        <dbReference type="ARBA" id="ARBA00022801"/>
    </source>
</evidence>
<organism evidence="4 5">
    <name type="scientific">Roseimicrobium gellanilyticum</name>
    <dbReference type="NCBI Taxonomy" id="748857"/>
    <lineage>
        <taxon>Bacteria</taxon>
        <taxon>Pseudomonadati</taxon>
        <taxon>Verrucomicrobiota</taxon>
        <taxon>Verrucomicrobiia</taxon>
        <taxon>Verrucomicrobiales</taxon>
        <taxon>Verrucomicrobiaceae</taxon>
        <taxon>Roseimicrobium</taxon>
    </lineage>
</organism>
<evidence type="ECO:0000256" key="2">
    <source>
        <dbReference type="SAM" id="SignalP"/>
    </source>
</evidence>
<dbReference type="Gene3D" id="2.60.120.260">
    <property type="entry name" value="Galactose-binding domain-like"/>
    <property type="match status" value="1"/>
</dbReference>
<dbReference type="OrthoDB" id="189297at2"/>
<protein>
    <submittedName>
        <fullName evidence="4">Carbohydrate binding protein</fullName>
    </submittedName>
</protein>
<feature type="signal peptide" evidence="2">
    <location>
        <begin position="1"/>
        <end position="27"/>
    </location>
</feature>
<evidence type="ECO:0000313" key="5">
    <source>
        <dbReference type="Proteomes" id="UP000253426"/>
    </source>
</evidence>
<dbReference type="AlphaFoldDB" id="A0A366HS97"/>
<name>A0A366HS97_9BACT</name>
<proteinExistence type="predicted"/>
<keyword evidence="1" id="KW-0378">Hydrolase</keyword>
<dbReference type="EMBL" id="QNRR01000002">
    <property type="protein sequence ID" value="RBP46551.1"/>
    <property type="molecule type" value="Genomic_DNA"/>
</dbReference>
<evidence type="ECO:0000259" key="3">
    <source>
        <dbReference type="Pfam" id="PF02018"/>
    </source>
</evidence>
<feature type="domain" description="CBM-cenC" evidence="3">
    <location>
        <begin position="37"/>
        <end position="149"/>
    </location>
</feature>
<dbReference type="Pfam" id="PF02018">
    <property type="entry name" value="CBM_4_9"/>
    <property type="match status" value="1"/>
</dbReference>
<dbReference type="GO" id="GO:0016798">
    <property type="term" value="F:hydrolase activity, acting on glycosyl bonds"/>
    <property type="evidence" value="ECO:0007669"/>
    <property type="project" value="InterPro"/>
</dbReference>
<dbReference type="RefSeq" id="WP_113958056.1">
    <property type="nucleotide sequence ID" value="NZ_QNRR01000002.1"/>
</dbReference>
<accession>A0A366HS97</accession>
<dbReference type="SUPFAM" id="SSF49785">
    <property type="entry name" value="Galactose-binding domain-like"/>
    <property type="match status" value="1"/>
</dbReference>
<dbReference type="Proteomes" id="UP000253426">
    <property type="component" value="Unassembled WGS sequence"/>
</dbReference>
<feature type="chain" id="PRO_5016685651" evidence="2">
    <location>
        <begin position="28"/>
        <end position="187"/>
    </location>
</feature>
<evidence type="ECO:0000313" key="4">
    <source>
        <dbReference type="EMBL" id="RBP46551.1"/>
    </source>
</evidence>